<feature type="chain" id="PRO_5045976245" evidence="5">
    <location>
        <begin position="26"/>
        <end position="438"/>
    </location>
</feature>
<proteinExistence type="inferred from homology"/>
<comment type="similarity">
    <text evidence="2">Belongs to the membrane fusion protein (MFP) (TC 8.A.1) family.</text>
</comment>
<feature type="signal peptide" evidence="5">
    <location>
        <begin position="1"/>
        <end position="25"/>
    </location>
</feature>
<evidence type="ECO:0000256" key="3">
    <source>
        <dbReference type="SAM" id="Coils"/>
    </source>
</evidence>
<evidence type="ECO:0000256" key="1">
    <source>
        <dbReference type="ARBA" id="ARBA00004196"/>
    </source>
</evidence>
<gene>
    <name evidence="9" type="ORF">PRL19_00220</name>
</gene>
<evidence type="ECO:0000313" key="10">
    <source>
        <dbReference type="Proteomes" id="UP001216899"/>
    </source>
</evidence>
<feature type="coiled-coil region" evidence="3">
    <location>
        <begin position="101"/>
        <end position="165"/>
    </location>
</feature>
<dbReference type="Gene3D" id="2.40.30.170">
    <property type="match status" value="1"/>
</dbReference>
<dbReference type="Pfam" id="PF25917">
    <property type="entry name" value="BSH_RND"/>
    <property type="match status" value="1"/>
</dbReference>
<dbReference type="InterPro" id="IPR058627">
    <property type="entry name" value="MdtA-like_C"/>
</dbReference>
<accession>A0ABY7US04</accession>
<keyword evidence="5" id="KW-0732">Signal</keyword>
<evidence type="ECO:0000256" key="2">
    <source>
        <dbReference type="ARBA" id="ARBA00009477"/>
    </source>
</evidence>
<dbReference type="PANTHER" id="PTHR30158">
    <property type="entry name" value="ACRA/E-RELATED COMPONENT OF DRUG EFFLUX TRANSPORTER"/>
    <property type="match status" value="1"/>
</dbReference>
<evidence type="ECO:0000259" key="7">
    <source>
        <dbReference type="Pfam" id="PF25944"/>
    </source>
</evidence>
<dbReference type="Gene3D" id="1.10.287.470">
    <property type="entry name" value="Helix hairpin bin"/>
    <property type="match status" value="1"/>
</dbReference>
<name>A0ABY7US04_9RHOB</name>
<dbReference type="RefSeq" id="WP_273743529.1">
    <property type="nucleotide sequence ID" value="NZ_CP117466.1"/>
</dbReference>
<organism evidence="9 10">
    <name type="scientific">Paracoccus marcusii</name>
    <dbReference type="NCBI Taxonomy" id="59779"/>
    <lineage>
        <taxon>Bacteria</taxon>
        <taxon>Pseudomonadati</taxon>
        <taxon>Pseudomonadota</taxon>
        <taxon>Alphaproteobacteria</taxon>
        <taxon>Rhodobacterales</taxon>
        <taxon>Paracoccaceae</taxon>
        <taxon>Paracoccus</taxon>
    </lineage>
</organism>
<dbReference type="NCBIfam" id="TIGR01730">
    <property type="entry name" value="RND_mfp"/>
    <property type="match status" value="1"/>
</dbReference>
<feature type="domain" description="Multidrug resistance protein MdtA-like C-terminal permuted SH3" evidence="8">
    <location>
        <begin position="298"/>
        <end position="356"/>
    </location>
</feature>
<dbReference type="Gene3D" id="2.40.50.100">
    <property type="match status" value="1"/>
</dbReference>
<feature type="domain" description="Multidrug resistance protein MdtA-like barrel-sandwich hybrid" evidence="6">
    <location>
        <begin position="63"/>
        <end position="202"/>
    </location>
</feature>
<dbReference type="SUPFAM" id="SSF111369">
    <property type="entry name" value="HlyD-like secretion proteins"/>
    <property type="match status" value="1"/>
</dbReference>
<dbReference type="Pfam" id="PF25944">
    <property type="entry name" value="Beta-barrel_RND"/>
    <property type="match status" value="1"/>
</dbReference>
<protein>
    <submittedName>
        <fullName evidence="9">Efflux RND transporter periplasmic adaptor subunit</fullName>
    </submittedName>
</protein>
<dbReference type="EMBL" id="CP117466">
    <property type="protein sequence ID" value="WDA12726.1"/>
    <property type="molecule type" value="Genomic_DNA"/>
</dbReference>
<dbReference type="PANTHER" id="PTHR30158:SF3">
    <property type="entry name" value="MULTIDRUG EFFLUX PUMP SUBUNIT ACRA-RELATED"/>
    <property type="match status" value="1"/>
</dbReference>
<dbReference type="InterPro" id="IPR006143">
    <property type="entry name" value="RND_pump_MFP"/>
</dbReference>
<dbReference type="Pfam" id="PF25967">
    <property type="entry name" value="RND-MFP_C"/>
    <property type="match status" value="1"/>
</dbReference>
<dbReference type="InterPro" id="IPR058625">
    <property type="entry name" value="MdtA-like_BSH"/>
</dbReference>
<sequence>MMPKHSLATGAAMVAAILSTSAAWAQAPEGMPPKQVGVMQVAVQDVPRIVTLPGRAVAVSETAIRPRVGGIVTEILYDPGAAIEAGTPMFRIEDTTYQANLASAEAQVASARAQVTQSQSSFDRTQQLLGSGTTQAQVEQAQATLDQATAALQSAEADLTLAQAELGWTTVTSPLSGIASVSAASVGDLVTAGQADAMATVTQLDPIEVDMYEPSSRFLSVLDDINDGNLRLNDELAATLTLENGREYQAVGQLVAPGVTVSTSTGSIDTRFRFDNPDNLLLPGMFLRGQVDLGVTSAILVSQSSATRDKVGTLTAWVVEDGKVSQRQLTEDGTYKHQWIVTDGIEDGETLVVDGLTGLAEGMEVVTVPVTIDETGVVREQAPAQGAPADAASADAAPTDAASADTAPDAAAADAGTDTGPADAAPAEADAAPAGATE</sequence>
<keyword evidence="10" id="KW-1185">Reference proteome</keyword>
<evidence type="ECO:0000256" key="4">
    <source>
        <dbReference type="SAM" id="MobiDB-lite"/>
    </source>
</evidence>
<evidence type="ECO:0000259" key="6">
    <source>
        <dbReference type="Pfam" id="PF25917"/>
    </source>
</evidence>
<feature type="domain" description="Multidrug resistance protein MdtA-like beta-barrel" evidence="7">
    <location>
        <begin position="206"/>
        <end position="294"/>
    </location>
</feature>
<feature type="region of interest" description="Disordered" evidence="4">
    <location>
        <begin position="381"/>
        <end position="438"/>
    </location>
</feature>
<evidence type="ECO:0000259" key="8">
    <source>
        <dbReference type="Pfam" id="PF25967"/>
    </source>
</evidence>
<evidence type="ECO:0000313" key="9">
    <source>
        <dbReference type="EMBL" id="WDA12726.1"/>
    </source>
</evidence>
<evidence type="ECO:0000256" key="5">
    <source>
        <dbReference type="SAM" id="SignalP"/>
    </source>
</evidence>
<dbReference type="Gene3D" id="2.40.420.20">
    <property type="match status" value="1"/>
</dbReference>
<comment type="subcellular location">
    <subcellularLocation>
        <location evidence="1">Cell envelope</location>
    </subcellularLocation>
</comment>
<keyword evidence="3" id="KW-0175">Coiled coil</keyword>
<dbReference type="Proteomes" id="UP001216899">
    <property type="component" value="Chromosome"/>
</dbReference>
<reference evidence="9 10" key="1">
    <citation type="submission" date="2023-02" db="EMBL/GenBank/DDBJ databases">
        <title>Whole genome sequenc of Paracoccus marcusii MBLB0836.</title>
        <authorList>
            <person name="Seo M.-J."/>
            <person name="Cho E.-S."/>
            <person name="Hwang C.Y."/>
        </authorList>
    </citation>
    <scope>NUCLEOTIDE SEQUENCE [LARGE SCALE GENOMIC DNA]</scope>
    <source>
        <strain evidence="9 10">MBLB0836</strain>
    </source>
</reference>
<dbReference type="InterPro" id="IPR058626">
    <property type="entry name" value="MdtA-like_b-barrel"/>
</dbReference>